<evidence type="ECO:0000313" key="3">
    <source>
        <dbReference type="Proteomes" id="UP000015241"/>
    </source>
</evidence>
<feature type="compositionally biased region" description="Polar residues" evidence="1">
    <location>
        <begin position="220"/>
        <end position="233"/>
    </location>
</feature>
<feature type="compositionally biased region" description="Polar residues" evidence="1">
    <location>
        <begin position="187"/>
        <end position="203"/>
    </location>
</feature>
<feature type="region of interest" description="Disordered" evidence="1">
    <location>
        <begin position="103"/>
        <end position="248"/>
    </location>
</feature>
<feature type="compositionally biased region" description="Basic residues" evidence="1">
    <location>
        <begin position="361"/>
        <end position="373"/>
    </location>
</feature>
<evidence type="ECO:0000313" key="2">
    <source>
        <dbReference type="EMBL" id="EPS96335.1"/>
    </source>
</evidence>
<feature type="compositionally biased region" description="Low complexity" evidence="1">
    <location>
        <begin position="397"/>
        <end position="408"/>
    </location>
</feature>
<dbReference type="AlphaFoldDB" id="S8F3K2"/>
<feature type="region of interest" description="Disordered" evidence="1">
    <location>
        <begin position="530"/>
        <end position="553"/>
    </location>
</feature>
<feature type="region of interest" description="Disordered" evidence="1">
    <location>
        <begin position="318"/>
        <end position="436"/>
    </location>
</feature>
<reference evidence="2 3" key="1">
    <citation type="journal article" date="2012" name="Science">
        <title>The Paleozoic origin of enzymatic lignin decomposition reconstructed from 31 fungal genomes.</title>
        <authorList>
            <person name="Floudas D."/>
            <person name="Binder M."/>
            <person name="Riley R."/>
            <person name="Barry K."/>
            <person name="Blanchette R.A."/>
            <person name="Henrissat B."/>
            <person name="Martinez A.T."/>
            <person name="Otillar R."/>
            <person name="Spatafora J.W."/>
            <person name="Yadav J.S."/>
            <person name="Aerts A."/>
            <person name="Benoit I."/>
            <person name="Boyd A."/>
            <person name="Carlson A."/>
            <person name="Copeland A."/>
            <person name="Coutinho P.M."/>
            <person name="de Vries R.P."/>
            <person name="Ferreira P."/>
            <person name="Findley K."/>
            <person name="Foster B."/>
            <person name="Gaskell J."/>
            <person name="Glotzer D."/>
            <person name="Gorecki P."/>
            <person name="Heitman J."/>
            <person name="Hesse C."/>
            <person name="Hori C."/>
            <person name="Igarashi K."/>
            <person name="Jurgens J.A."/>
            <person name="Kallen N."/>
            <person name="Kersten P."/>
            <person name="Kohler A."/>
            <person name="Kuees U."/>
            <person name="Kumar T.K.A."/>
            <person name="Kuo A."/>
            <person name="LaButti K."/>
            <person name="Larrondo L.F."/>
            <person name="Lindquist E."/>
            <person name="Ling A."/>
            <person name="Lombard V."/>
            <person name="Lucas S."/>
            <person name="Lundell T."/>
            <person name="Martin R."/>
            <person name="McLaughlin D.J."/>
            <person name="Morgenstern I."/>
            <person name="Morin E."/>
            <person name="Murat C."/>
            <person name="Nagy L.G."/>
            <person name="Nolan M."/>
            <person name="Ohm R.A."/>
            <person name="Patyshakuliyeva A."/>
            <person name="Rokas A."/>
            <person name="Ruiz-Duenas F.J."/>
            <person name="Sabat G."/>
            <person name="Salamov A."/>
            <person name="Samejima M."/>
            <person name="Schmutz J."/>
            <person name="Slot J.C."/>
            <person name="St John F."/>
            <person name="Stenlid J."/>
            <person name="Sun H."/>
            <person name="Sun S."/>
            <person name="Syed K."/>
            <person name="Tsang A."/>
            <person name="Wiebenga A."/>
            <person name="Young D."/>
            <person name="Pisabarro A."/>
            <person name="Eastwood D.C."/>
            <person name="Martin F."/>
            <person name="Cullen D."/>
            <person name="Grigoriev I.V."/>
            <person name="Hibbett D.S."/>
        </authorList>
    </citation>
    <scope>NUCLEOTIDE SEQUENCE</scope>
    <source>
        <strain evidence="3">FP-58527</strain>
    </source>
</reference>
<proteinExistence type="predicted"/>
<dbReference type="STRING" id="743788.S8F3K2"/>
<dbReference type="EMBL" id="KE504190">
    <property type="protein sequence ID" value="EPS96335.1"/>
    <property type="molecule type" value="Genomic_DNA"/>
</dbReference>
<dbReference type="InParanoid" id="S8F3K2"/>
<feature type="compositionally biased region" description="Pro residues" evidence="1">
    <location>
        <begin position="171"/>
        <end position="186"/>
    </location>
</feature>
<sequence length="553" mass="58343">MTRNTNAFASPALPSANNSHDGGPLHGTETPPVRFGETGWGLHTVASSSLPAQRPRNLATATIPTATPYTNAQLLGHAPAWGGAYQASAPQVRNVQQTVAQHTVAQRSVAQPAARKRPNVAGPQHARFESVPPRPTHPAAGYGGSIPHPQSPVPPPGYYQPISSSPKPRRPPPIPTAAPPARPPLPHSTTQRSKRPSNPTQWQAPPVSAPRPHPDVIDLTLSNPDLGSLSSTRPLYPSVHPHLGSSEQGSLHGMVPAGPAHWHGDNRLMPGGFSPQYMEQRMLRVAGSTRGVEEMSLPDAASSSSHTAWDRDVAQPTIIAPFPAPSPAPTTKTATKRKRKAQDDDPAGVSGTVDVAEKAPAKRLKTGVKRARKVPPVDVEHISSATSKTGPAKRSEPTPSSKTLPLPSNVQVTASSRSATPQHCQPEAVAASSRQATPARWQLEYKPAPRPPLPPHLAGVIIASDIDIIALGRKEYHEIQASKATAVRKMTATGTKGLKSTEVVKNSRLVPPPAPPVMAATALATDALGMSLPQPTDDDEFDNLFGPDLVDGE</sequence>
<feature type="region of interest" description="Disordered" evidence="1">
    <location>
        <begin position="1"/>
        <end position="40"/>
    </location>
</feature>
<dbReference type="OrthoDB" id="10516471at2759"/>
<evidence type="ECO:0000256" key="1">
    <source>
        <dbReference type="SAM" id="MobiDB-lite"/>
    </source>
</evidence>
<protein>
    <submittedName>
        <fullName evidence="2">Uncharacterized protein</fullName>
    </submittedName>
</protein>
<organism evidence="2 3">
    <name type="scientific">Fomitopsis schrenkii</name>
    <name type="common">Brown rot fungus</name>
    <dbReference type="NCBI Taxonomy" id="2126942"/>
    <lineage>
        <taxon>Eukaryota</taxon>
        <taxon>Fungi</taxon>
        <taxon>Dikarya</taxon>
        <taxon>Basidiomycota</taxon>
        <taxon>Agaricomycotina</taxon>
        <taxon>Agaricomycetes</taxon>
        <taxon>Polyporales</taxon>
        <taxon>Fomitopsis</taxon>
    </lineage>
</organism>
<feature type="compositionally biased region" description="Polar residues" evidence="1">
    <location>
        <begin position="409"/>
        <end position="423"/>
    </location>
</feature>
<name>S8F3K2_FOMSC</name>
<dbReference type="Proteomes" id="UP000015241">
    <property type="component" value="Unassembled WGS sequence"/>
</dbReference>
<feature type="compositionally biased region" description="Pro residues" evidence="1">
    <location>
        <begin position="149"/>
        <end position="158"/>
    </location>
</feature>
<keyword evidence="3" id="KW-1185">Reference proteome</keyword>
<gene>
    <name evidence="2" type="ORF">FOMPIDRAFT_90903</name>
</gene>
<dbReference type="HOGENOM" id="CLU_492598_0_0_1"/>
<accession>S8F3K2</accession>